<dbReference type="GO" id="GO:0001164">
    <property type="term" value="F:RNA polymerase I core promoter sequence-specific DNA binding"/>
    <property type="evidence" value="ECO:0007669"/>
    <property type="project" value="InterPro"/>
</dbReference>
<organism evidence="2 3">
    <name type="scientific">Ephemerocybe angulata</name>
    <dbReference type="NCBI Taxonomy" id="980116"/>
    <lineage>
        <taxon>Eukaryota</taxon>
        <taxon>Fungi</taxon>
        <taxon>Dikarya</taxon>
        <taxon>Basidiomycota</taxon>
        <taxon>Agaricomycotina</taxon>
        <taxon>Agaricomycetes</taxon>
        <taxon>Agaricomycetidae</taxon>
        <taxon>Agaricales</taxon>
        <taxon>Agaricineae</taxon>
        <taxon>Psathyrellaceae</taxon>
        <taxon>Ephemerocybe</taxon>
    </lineage>
</organism>
<comment type="caution">
    <text evidence="2">The sequence shown here is derived from an EMBL/GenBank/DDBJ whole genome shotgun (WGS) entry which is preliminary data.</text>
</comment>
<accession>A0A8H5C407</accession>
<evidence type="ECO:0000313" key="2">
    <source>
        <dbReference type="EMBL" id="KAF5333683.1"/>
    </source>
</evidence>
<dbReference type="Proteomes" id="UP000541558">
    <property type="component" value="Unassembled WGS sequence"/>
</dbReference>
<feature type="region of interest" description="Disordered" evidence="1">
    <location>
        <begin position="201"/>
        <end position="231"/>
    </location>
</feature>
<dbReference type="GO" id="GO:0042790">
    <property type="term" value="P:nucleolar large rRNA transcription by RNA polymerase I"/>
    <property type="evidence" value="ECO:0007669"/>
    <property type="project" value="TreeGrafter"/>
</dbReference>
<dbReference type="PANTHER" id="PTHR28244:SF1">
    <property type="entry name" value="RNA POLYMERASE I-SPECIFIC TRANSCRIPTION INITIATION FACTOR RRN11"/>
    <property type="match status" value="1"/>
</dbReference>
<dbReference type="OrthoDB" id="2159786at2759"/>
<gene>
    <name evidence="2" type="ORF">D9611_002555</name>
</gene>
<dbReference type="AlphaFoldDB" id="A0A8H5C407"/>
<evidence type="ECO:0000256" key="1">
    <source>
        <dbReference type="SAM" id="MobiDB-lite"/>
    </source>
</evidence>
<dbReference type="InterPro" id="IPR053029">
    <property type="entry name" value="RNA_pol_I-specific_init_factor"/>
</dbReference>
<dbReference type="Pfam" id="PF04090">
    <property type="entry name" value="Rrn11"/>
    <property type="match status" value="1"/>
</dbReference>
<dbReference type="InterPro" id="IPR007224">
    <property type="entry name" value="TIF_Rrn11"/>
</dbReference>
<feature type="compositionally biased region" description="Acidic residues" evidence="1">
    <location>
        <begin position="207"/>
        <end position="219"/>
    </location>
</feature>
<sequence>MPDHTFLFASLDSKPPNTVRKVHIRRLYDLFQVSIQRQDFTRASRAWAILARCKEFDWMSMWMTGFLVLRGSSSNDVPQEKLEFLRTMLLQQTGQREAILQELLFCLIRCGKYREALNELELYLPAFPYQDNPILHTYAGLLCLYMAQPSPESESAVFDEVLLRAAQSHLDQSKRLDPENIVTQAFLDKIPELRAIKAAKPSQTFIESEDDMENEDDEDKLATPKAKRIRV</sequence>
<proteinExistence type="predicted"/>
<reference evidence="2 3" key="1">
    <citation type="journal article" date="2020" name="ISME J.">
        <title>Uncovering the hidden diversity of litter-decomposition mechanisms in mushroom-forming fungi.</title>
        <authorList>
            <person name="Floudas D."/>
            <person name="Bentzer J."/>
            <person name="Ahren D."/>
            <person name="Johansson T."/>
            <person name="Persson P."/>
            <person name="Tunlid A."/>
        </authorList>
    </citation>
    <scope>NUCLEOTIDE SEQUENCE [LARGE SCALE GENOMIC DNA]</scope>
    <source>
        <strain evidence="2 3">CBS 175.51</strain>
    </source>
</reference>
<keyword evidence="3" id="KW-1185">Reference proteome</keyword>
<dbReference type="EMBL" id="JAACJK010000109">
    <property type="protein sequence ID" value="KAF5333683.1"/>
    <property type="molecule type" value="Genomic_DNA"/>
</dbReference>
<evidence type="ECO:0000313" key="3">
    <source>
        <dbReference type="Proteomes" id="UP000541558"/>
    </source>
</evidence>
<dbReference type="GO" id="GO:0070860">
    <property type="term" value="C:RNA polymerase I core factor complex"/>
    <property type="evidence" value="ECO:0007669"/>
    <property type="project" value="TreeGrafter"/>
</dbReference>
<dbReference type="GO" id="GO:0001181">
    <property type="term" value="F:RNA polymerase I general transcription initiation factor activity"/>
    <property type="evidence" value="ECO:0007669"/>
    <property type="project" value="InterPro"/>
</dbReference>
<dbReference type="GO" id="GO:0017025">
    <property type="term" value="F:TBP-class protein binding"/>
    <property type="evidence" value="ECO:0007669"/>
    <property type="project" value="TreeGrafter"/>
</dbReference>
<dbReference type="PANTHER" id="PTHR28244">
    <property type="entry name" value="RNA POLYMERASE I-SPECIFIC TRANSCRIPTION INITIATION FACTOR RRN11"/>
    <property type="match status" value="1"/>
</dbReference>
<name>A0A8H5C407_9AGAR</name>
<protein>
    <submittedName>
        <fullName evidence="2">Uncharacterized protein</fullName>
    </submittedName>
</protein>